<accession>A0A6P4ZFX6</accession>
<feature type="region of interest" description="Disordered" evidence="1">
    <location>
        <begin position="211"/>
        <end position="230"/>
    </location>
</feature>
<dbReference type="AlphaFoldDB" id="A0A6P4ZFX6"/>
<protein>
    <submittedName>
        <fullName evidence="3">Uncharacterized protein LOC109481932 isoform X1</fullName>
    </submittedName>
</protein>
<reference evidence="3" key="1">
    <citation type="submission" date="2025-08" db="UniProtKB">
        <authorList>
            <consortium name="RefSeq"/>
        </authorList>
    </citation>
    <scope>IDENTIFICATION</scope>
    <source>
        <tissue evidence="3">Gonad</tissue>
    </source>
</reference>
<evidence type="ECO:0000256" key="1">
    <source>
        <dbReference type="SAM" id="MobiDB-lite"/>
    </source>
</evidence>
<dbReference type="RefSeq" id="XP_019640110.1">
    <property type="nucleotide sequence ID" value="XM_019784551.1"/>
</dbReference>
<organism evidence="2 3">
    <name type="scientific">Branchiostoma belcheri</name>
    <name type="common">Amphioxus</name>
    <dbReference type="NCBI Taxonomy" id="7741"/>
    <lineage>
        <taxon>Eukaryota</taxon>
        <taxon>Metazoa</taxon>
        <taxon>Chordata</taxon>
        <taxon>Cephalochordata</taxon>
        <taxon>Leptocardii</taxon>
        <taxon>Amphioxiformes</taxon>
        <taxon>Branchiostomatidae</taxon>
        <taxon>Branchiostoma</taxon>
    </lineage>
</organism>
<proteinExistence type="predicted"/>
<evidence type="ECO:0000313" key="2">
    <source>
        <dbReference type="Proteomes" id="UP000515135"/>
    </source>
</evidence>
<feature type="region of interest" description="Disordered" evidence="1">
    <location>
        <begin position="1"/>
        <end position="24"/>
    </location>
</feature>
<dbReference type="KEGG" id="bbel:109481932"/>
<gene>
    <name evidence="3" type="primary">LOC109481932</name>
</gene>
<keyword evidence="2" id="KW-1185">Reference proteome</keyword>
<dbReference type="Proteomes" id="UP000515135">
    <property type="component" value="Unplaced"/>
</dbReference>
<name>A0A6P4ZFX6_BRABE</name>
<evidence type="ECO:0000313" key="3">
    <source>
        <dbReference type="RefSeq" id="XP_019640110.1"/>
    </source>
</evidence>
<dbReference type="GeneID" id="109481932"/>
<sequence>MASKYSHSVNAAPEGDLESTSPHQTIRLSTVEPRLIKNPSTEYYGFFIEKSRNGRGTGKVIRVKNLPQQKFIKATLLVYSYTGTPPADGTYVVPQFMQSEKYLYRNENGELRLKKDDFHPESATGITTAADPRVFLIKSGKHSRDFVIKWQGSARHTITLLPQNAKPVELQPLGVNGPSDGQLFKLELPIVRAATESDSLVTAVDVPFPHPLTPSDANDQFGESQVELDD</sequence>